<evidence type="ECO:0000313" key="1">
    <source>
        <dbReference type="EMBL" id="SFM68569.1"/>
    </source>
</evidence>
<dbReference type="STRING" id="195064.SAMN05421721_12313"/>
<reference evidence="1 2" key="1">
    <citation type="submission" date="2016-10" db="EMBL/GenBank/DDBJ databases">
        <authorList>
            <person name="de Groot N.N."/>
        </authorList>
    </citation>
    <scope>NUCLEOTIDE SEQUENCE [LARGE SCALE GENOMIC DNA]</scope>
    <source>
        <strain evidence="1 2">DSM 4180</strain>
    </source>
</reference>
<dbReference type="EMBL" id="FOUO01000023">
    <property type="protein sequence ID" value="SFM68569.1"/>
    <property type="molecule type" value="Genomic_DNA"/>
</dbReference>
<proteinExistence type="predicted"/>
<accession>A0A1I4SW17</accession>
<dbReference type="Proteomes" id="UP000199556">
    <property type="component" value="Unassembled WGS sequence"/>
</dbReference>
<gene>
    <name evidence="1" type="ORF">SAMN05421721_12313</name>
</gene>
<protein>
    <submittedName>
        <fullName evidence="1">Uncharacterized protein</fullName>
    </submittedName>
</protein>
<name>A0A1I4SW17_ECTMO</name>
<dbReference type="AlphaFoldDB" id="A0A1I4SW17"/>
<evidence type="ECO:0000313" key="2">
    <source>
        <dbReference type="Proteomes" id="UP000199556"/>
    </source>
</evidence>
<organism evidence="1 2">
    <name type="scientific">Ectothiorhodospira mobilis</name>
    <dbReference type="NCBI Taxonomy" id="195064"/>
    <lineage>
        <taxon>Bacteria</taxon>
        <taxon>Pseudomonadati</taxon>
        <taxon>Pseudomonadota</taxon>
        <taxon>Gammaproteobacteria</taxon>
        <taxon>Chromatiales</taxon>
        <taxon>Ectothiorhodospiraceae</taxon>
        <taxon>Ectothiorhodospira</taxon>
    </lineage>
</organism>
<keyword evidence="2" id="KW-1185">Reference proteome</keyword>
<sequence length="76" mass="8849">MHAHRAMMRFDVGARVSFASRRDGRLTGTLVKFNRKTVTVITEDNRQWRVPPEILSPIQNVETETTVVRHDDNRCK</sequence>